<dbReference type="EMBL" id="AGBW02010878">
    <property type="protein sequence ID" value="OWR47586.1"/>
    <property type="molecule type" value="Genomic_DNA"/>
</dbReference>
<feature type="transmembrane region" description="Helical" evidence="7">
    <location>
        <begin position="100"/>
        <end position="117"/>
    </location>
</feature>
<comment type="subcellular location">
    <subcellularLocation>
        <location evidence="1">Membrane</location>
        <topology evidence="1">Multi-pass membrane protein</topology>
    </subcellularLocation>
</comment>
<evidence type="ECO:0000256" key="2">
    <source>
        <dbReference type="ARBA" id="ARBA00005982"/>
    </source>
</evidence>
<keyword evidence="6 7" id="KW-0472">Membrane</keyword>
<comment type="similarity">
    <text evidence="2">Belongs to the major facilitator superfamily. Proton-dependent oligopeptide transporter (POT/PTR) (TC 2.A.17) family.</text>
</comment>
<reference evidence="8 9" key="1">
    <citation type="journal article" date="2011" name="Cell">
        <title>The monarch butterfly genome yields insights into long-distance migration.</title>
        <authorList>
            <person name="Zhan S."/>
            <person name="Merlin C."/>
            <person name="Boore J.L."/>
            <person name="Reppert S.M."/>
        </authorList>
    </citation>
    <scope>NUCLEOTIDE SEQUENCE [LARGE SCALE GENOMIC DNA]</scope>
    <source>
        <strain evidence="8">F-2</strain>
    </source>
</reference>
<evidence type="ECO:0000256" key="1">
    <source>
        <dbReference type="ARBA" id="ARBA00004141"/>
    </source>
</evidence>
<dbReference type="InParanoid" id="A0A212F1H9"/>
<dbReference type="InterPro" id="IPR000109">
    <property type="entry name" value="POT_fam"/>
</dbReference>
<keyword evidence="4" id="KW-0653">Protein transport</keyword>
<dbReference type="PANTHER" id="PTHR11654">
    <property type="entry name" value="OLIGOPEPTIDE TRANSPORTER-RELATED"/>
    <property type="match status" value="1"/>
</dbReference>
<keyword evidence="4" id="KW-0571">Peptide transport</keyword>
<evidence type="ECO:0000313" key="8">
    <source>
        <dbReference type="EMBL" id="OWR47586.1"/>
    </source>
</evidence>
<keyword evidence="5 7" id="KW-1133">Transmembrane helix</keyword>
<name>A0A212F1H9_DANPL</name>
<dbReference type="KEGG" id="dpl:KGM_214806B"/>
<dbReference type="eggNOG" id="KOG1237">
    <property type="taxonomic scope" value="Eukaryota"/>
</dbReference>
<comment type="caution">
    <text evidence="8">The sequence shown here is derived from an EMBL/GenBank/DDBJ whole genome shotgun (WGS) entry which is preliminary data.</text>
</comment>
<keyword evidence="4" id="KW-0813">Transport</keyword>
<keyword evidence="9" id="KW-1185">Reference proteome</keyword>
<gene>
    <name evidence="8" type="ORF">KGM_214806B</name>
</gene>
<keyword evidence="3 7" id="KW-0812">Transmembrane</keyword>
<feature type="transmembrane region" description="Helical" evidence="7">
    <location>
        <begin position="151"/>
        <end position="169"/>
    </location>
</feature>
<accession>A0A212F1H9</accession>
<dbReference type="GO" id="GO:0022857">
    <property type="term" value="F:transmembrane transporter activity"/>
    <property type="evidence" value="ECO:0007669"/>
    <property type="project" value="InterPro"/>
</dbReference>
<evidence type="ECO:0000256" key="3">
    <source>
        <dbReference type="ARBA" id="ARBA00022692"/>
    </source>
</evidence>
<evidence type="ECO:0000256" key="6">
    <source>
        <dbReference type="ARBA" id="ARBA00023136"/>
    </source>
</evidence>
<feature type="non-terminal residue" evidence="8">
    <location>
        <position position="1"/>
    </location>
</feature>
<dbReference type="GO" id="GO:0015833">
    <property type="term" value="P:peptide transport"/>
    <property type="evidence" value="ECO:0007669"/>
    <property type="project" value="UniProtKB-KW"/>
</dbReference>
<feature type="transmembrane region" description="Helical" evidence="7">
    <location>
        <begin position="20"/>
        <end position="40"/>
    </location>
</feature>
<organism evidence="8 9">
    <name type="scientific">Danaus plexippus plexippus</name>
    <dbReference type="NCBI Taxonomy" id="278856"/>
    <lineage>
        <taxon>Eukaryota</taxon>
        <taxon>Metazoa</taxon>
        <taxon>Ecdysozoa</taxon>
        <taxon>Arthropoda</taxon>
        <taxon>Hexapoda</taxon>
        <taxon>Insecta</taxon>
        <taxon>Pterygota</taxon>
        <taxon>Neoptera</taxon>
        <taxon>Endopterygota</taxon>
        <taxon>Lepidoptera</taxon>
        <taxon>Glossata</taxon>
        <taxon>Ditrysia</taxon>
        <taxon>Papilionoidea</taxon>
        <taxon>Nymphalidae</taxon>
        <taxon>Danainae</taxon>
        <taxon>Danaini</taxon>
        <taxon>Danaina</taxon>
        <taxon>Danaus</taxon>
        <taxon>Danaus</taxon>
    </lineage>
</organism>
<sequence>DNNAVQQAKPVTHRFPKTVIVVLLIVVFERFSFSLSRVIFVSAKNWYIMKSEGDKVIRFVKCILLGVRNKVLRKKSEHQNWLDSTKPTYDRGFIQDVRKTISILTMFTALPMFWALLDQLGSRWTLQATKMDGRFGYITIKPDQLPVFDTMFILILIPFSQQYVYPFLTTRSILTNPLHKLTLGGVLAALAFVFSGIVEIYIKPTYPVLPEPGFSQLRIYNGNPCSISVQSDQQNIMYTIPSLSHFTNKQMNVKNTTEVRFRFDGSCIEAKDEIFSLEDNMAISFFISGKNIERFKENVDKSKSGLPVVRFLLTDHIDTSNLSLFNEIHKEVEVYLSAGISSQMEVFMAEYTIRDGGTIIAREIKMDNGGVYNIIMEKVDDNYETNVITITQPNSITMAWLLPQLLMIAMAEVLFAITGSEFIFKEAPKSLKSVMTAAWLIIEAIGNIIIIVITRIFIDYPQETQTFIYAGLMCISILIFHLQSKNYQFRTCDEFKAEEYSEQ</sequence>
<proteinExistence type="inferred from homology"/>
<dbReference type="Pfam" id="PF00854">
    <property type="entry name" value="PTR2"/>
    <property type="match status" value="2"/>
</dbReference>
<evidence type="ECO:0000256" key="7">
    <source>
        <dbReference type="SAM" id="Phobius"/>
    </source>
</evidence>
<evidence type="ECO:0000256" key="5">
    <source>
        <dbReference type="ARBA" id="ARBA00022989"/>
    </source>
</evidence>
<dbReference type="Proteomes" id="UP000007151">
    <property type="component" value="Unassembled WGS sequence"/>
</dbReference>
<evidence type="ECO:0000256" key="4">
    <source>
        <dbReference type="ARBA" id="ARBA00022856"/>
    </source>
</evidence>
<dbReference type="Gene3D" id="1.20.1250.20">
    <property type="entry name" value="MFS general substrate transporter like domains"/>
    <property type="match status" value="2"/>
</dbReference>
<evidence type="ECO:0000313" key="9">
    <source>
        <dbReference type="Proteomes" id="UP000007151"/>
    </source>
</evidence>
<dbReference type="AlphaFoldDB" id="A0A212F1H9"/>
<feature type="transmembrane region" description="Helical" evidence="7">
    <location>
        <begin position="400"/>
        <end position="424"/>
    </location>
</feature>
<dbReference type="GO" id="GO:0016020">
    <property type="term" value="C:membrane"/>
    <property type="evidence" value="ECO:0007669"/>
    <property type="project" value="UniProtKB-SubCell"/>
</dbReference>
<feature type="transmembrane region" description="Helical" evidence="7">
    <location>
        <begin position="464"/>
        <end position="482"/>
    </location>
</feature>
<protein>
    <submittedName>
        <fullName evidence="8">Peptide transporter family 1 like protein</fullName>
    </submittedName>
</protein>
<feature type="transmembrane region" description="Helical" evidence="7">
    <location>
        <begin position="181"/>
        <end position="202"/>
    </location>
</feature>
<dbReference type="InterPro" id="IPR036259">
    <property type="entry name" value="MFS_trans_sf"/>
</dbReference>
<feature type="transmembrane region" description="Helical" evidence="7">
    <location>
        <begin position="436"/>
        <end position="458"/>
    </location>
</feature>